<dbReference type="eggNOG" id="COG1058">
    <property type="taxonomic scope" value="Bacteria"/>
</dbReference>
<comment type="similarity">
    <text evidence="1">Belongs to the CinA family.</text>
</comment>
<dbReference type="Proteomes" id="UP000016960">
    <property type="component" value="Unassembled WGS sequence"/>
</dbReference>
<dbReference type="FunCoup" id="U5DN22">
    <property type="interactions" value="155"/>
</dbReference>
<dbReference type="Gene3D" id="3.90.950.20">
    <property type="entry name" value="CinA-like"/>
    <property type="match status" value="1"/>
</dbReference>
<dbReference type="InterPro" id="IPR001453">
    <property type="entry name" value="MoaB/Mog_dom"/>
</dbReference>
<evidence type="ECO:0000259" key="2">
    <source>
        <dbReference type="SMART" id="SM00852"/>
    </source>
</evidence>
<reference evidence="3 4" key="1">
    <citation type="submission" date="2013-05" db="EMBL/GenBank/DDBJ databases">
        <title>Draft genome sequence of Rubidibacter lacunae KORDI 51-2.</title>
        <authorList>
            <person name="Choi D.H."/>
            <person name="Noh J.H."/>
            <person name="Kwon K.-K."/>
            <person name="Lee J.-H."/>
            <person name="Ryu J.-Y."/>
        </authorList>
    </citation>
    <scope>NUCLEOTIDE SEQUENCE [LARGE SCALE GENOMIC DNA]</scope>
    <source>
        <strain evidence="3 4">KORDI 51-2</strain>
    </source>
</reference>
<dbReference type="InterPro" id="IPR008135">
    <property type="entry name" value="Competence-induced_CinA"/>
</dbReference>
<accession>U5DN22</accession>
<evidence type="ECO:0000313" key="4">
    <source>
        <dbReference type="Proteomes" id="UP000016960"/>
    </source>
</evidence>
<dbReference type="STRING" id="582515.KR51_00001260"/>
<dbReference type="InterPro" id="IPR036653">
    <property type="entry name" value="CinA-like_C"/>
</dbReference>
<sequence length="426" mass="45208">MSAEVICIGTELLLGDIVNTNAQFFGQQLASLGVPHYYQSVVGDNPERIKRALQIACDRAEILLFAGGLGPTPDDLTTATLADFFDSPLRERPEVLAEIEAKFARRGRTMSPSNRKQALFPDGAEVLPNPTGSAPGIIWQPRPGLSVLTFPGVPGEMQCMWYESAVPYLKSLGYGREIVHSRMLRFWGIGESTLAEKVRAFLDLPNPTVAPYASRGEVRLRISARAPSEAAAREAIAPIESQLRAIAGPDCFGVDDDTLASAVGRHLCALDATVAVAESCTGGGLGHALTSVPGSSAYFRGGIIAYQNAIKTELLGVAPELLARQGAVSADVAEAMAAGVRTQLGSDWAVGITGIAGPDGGTDTKPIGLVYVGLADPNGRTTSYELHLGSWRERDAIRHSSVCNALDRLRRQLLACCYPDGSVPPL</sequence>
<dbReference type="PATRIC" id="fig|582515.4.peg.148"/>
<dbReference type="Gene3D" id="3.40.980.10">
    <property type="entry name" value="MoaB/Mog-like domain"/>
    <property type="match status" value="1"/>
</dbReference>
<dbReference type="InParanoid" id="U5DN22"/>
<dbReference type="EMBL" id="ASSJ01000003">
    <property type="protein sequence ID" value="ERN43066.1"/>
    <property type="molecule type" value="Genomic_DNA"/>
</dbReference>
<dbReference type="NCBIfam" id="TIGR00200">
    <property type="entry name" value="cinA_nterm"/>
    <property type="match status" value="1"/>
</dbReference>
<feature type="domain" description="MoaB/Mog" evidence="2">
    <location>
        <begin position="4"/>
        <end position="171"/>
    </location>
</feature>
<organism evidence="3 4">
    <name type="scientific">Rubidibacter lacunae KORDI 51-2</name>
    <dbReference type="NCBI Taxonomy" id="582515"/>
    <lineage>
        <taxon>Bacteria</taxon>
        <taxon>Bacillati</taxon>
        <taxon>Cyanobacteriota</taxon>
        <taxon>Cyanophyceae</taxon>
        <taxon>Oscillatoriophycideae</taxon>
        <taxon>Chroococcales</taxon>
        <taxon>Aphanothecaceae</taxon>
        <taxon>Rubidibacter</taxon>
    </lineage>
</organism>
<dbReference type="CDD" id="cd00885">
    <property type="entry name" value="cinA"/>
    <property type="match status" value="1"/>
</dbReference>
<dbReference type="InterPro" id="IPR050101">
    <property type="entry name" value="CinA"/>
</dbReference>
<dbReference type="Pfam" id="PF02464">
    <property type="entry name" value="CinA"/>
    <property type="match status" value="1"/>
</dbReference>
<name>U5DN22_9CHRO</name>
<dbReference type="SUPFAM" id="SSF142433">
    <property type="entry name" value="CinA-like"/>
    <property type="match status" value="1"/>
</dbReference>
<dbReference type="OrthoDB" id="9801454at2"/>
<dbReference type="PIRSF" id="PIRSF006728">
    <property type="entry name" value="CinA"/>
    <property type="match status" value="1"/>
</dbReference>
<dbReference type="InterPro" id="IPR036425">
    <property type="entry name" value="MoaB/Mog-like_dom_sf"/>
</dbReference>
<dbReference type="Pfam" id="PF00994">
    <property type="entry name" value="MoCF_biosynth"/>
    <property type="match status" value="1"/>
</dbReference>
<comment type="caution">
    <text evidence="3">The sequence shown here is derived from an EMBL/GenBank/DDBJ whole genome shotgun (WGS) entry which is preliminary data.</text>
</comment>
<dbReference type="AlphaFoldDB" id="U5DN22"/>
<dbReference type="HAMAP" id="MF_00226_B">
    <property type="entry name" value="CinA_B"/>
    <property type="match status" value="1"/>
</dbReference>
<dbReference type="NCBIfam" id="TIGR00199">
    <property type="entry name" value="PncC_domain"/>
    <property type="match status" value="1"/>
</dbReference>
<dbReference type="SMART" id="SM00852">
    <property type="entry name" value="MoCF_biosynth"/>
    <property type="match status" value="1"/>
</dbReference>
<dbReference type="InterPro" id="IPR008136">
    <property type="entry name" value="CinA_C"/>
</dbReference>
<protein>
    <recommendedName>
        <fullName evidence="1">CinA-like protein</fullName>
    </recommendedName>
</protein>
<keyword evidence="4" id="KW-1185">Reference proteome</keyword>
<proteinExistence type="inferred from homology"/>
<gene>
    <name evidence="3" type="ORF">KR51_00001260</name>
</gene>
<evidence type="ECO:0000256" key="1">
    <source>
        <dbReference type="HAMAP-Rule" id="MF_00226"/>
    </source>
</evidence>
<dbReference type="SUPFAM" id="SSF53218">
    <property type="entry name" value="Molybdenum cofactor biosynthesis proteins"/>
    <property type="match status" value="1"/>
</dbReference>
<evidence type="ECO:0000313" key="3">
    <source>
        <dbReference type="EMBL" id="ERN43066.1"/>
    </source>
</evidence>
<dbReference type="PANTHER" id="PTHR13939:SF0">
    <property type="entry name" value="NMN AMIDOHYDROLASE-LIKE PROTEIN YFAY"/>
    <property type="match status" value="1"/>
</dbReference>
<dbReference type="Gene3D" id="3.30.70.2860">
    <property type="match status" value="1"/>
</dbReference>
<dbReference type="PANTHER" id="PTHR13939">
    <property type="entry name" value="NICOTINAMIDE-NUCLEOTIDE AMIDOHYDROLASE PNCC"/>
    <property type="match status" value="1"/>
</dbReference>
<dbReference type="eggNOG" id="COG1546">
    <property type="taxonomic scope" value="Bacteria"/>
</dbReference>
<dbReference type="RefSeq" id="WP_022603809.1">
    <property type="nucleotide sequence ID" value="NZ_ASSJ01000003.1"/>
</dbReference>
<dbReference type="Pfam" id="PF18146">
    <property type="entry name" value="CinA_KH"/>
    <property type="match status" value="1"/>
</dbReference>
<dbReference type="NCBIfam" id="NF001813">
    <property type="entry name" value="PRK00549.1"/>
    <property type="match status" value="1"/>
</dbReference>
<dbReference type="InterPro" id="IPR041424">
    <property type="entry name" value="CinA_KH"/>
</dbReference>